<dbReference type="GO" id="GO:0005524">
    <property type="term" value="F:ATP binding"/>
    <property type="evidence" value="ECO:0007669"/>
    <property type="project" value="UniProtKB-KW"/>
</dbReference>
<dbReference type="AlphaFoldDB" id="A0A9D9HPP1"/>
<name>A0A9D9HPP1_9SPIR</name>
<dbReference type="GO" id="GO:0016887">
    <property type="term" value="F:ATP hydrolysis activity"/>
    <property type="evidence" value="ECO:0007669"/>
    <property type="project" value="InterPro"/>
</dbReference>
<accession>A0A9D9HPP1</accession>
<gene>
    <name evidence="6" type="ORF">IAA81_04985</name>
</gene>
<comment type="similarity">
    <text evidence="1">Belongs to the ABC transporter superfamily.</text>
</comment>
<evidence type="ECO:0000256" key="4">
    <source>
        <dbReference type="ARBA" id="ARBA00022840"/>
    </source>
</evidence>
<evidence type="ECO:0000256" key="3">
    <source>
        <dbReference type="ARBA" id="ARBA00022741"/>
    </source>
</evidence>
<keyword evidence="3" id="KW-0547">Nucleotide-binding</keyword>
<evidence type="ECO:0000256" key="2">
    <source>
        <dbReference type="ARBA" id="ARBA00022448"/>
    </source>
</evidence>
<protein>
    <submittedName>
        <fullName evidence="6">ABC transporter ATP-binding protein</fullName>
    </submittedName>
</protein>
<dbReference type="Gene3D" id="3.40.50.300">
    <property type="entry name" value="P-loop containing nucleotide triphosphate hydrolases"/>
    <property type="match status" value="1"/>
</dbReference>
<proteinExistence type="inferred from homology"/>
<organism evidence="6 7">
    <name type="scientific">Candidatus Gallitreponema excrementavium</name>
    <dbReference type="NCBI Taxonomy" id="2840840"/>
    <lineage>
        <taxon>Bacteria</taxon>
        <taxon>Pseudomonadati</taxon>
        <taxon>Spirochaetota</taxon>
        <taxon>Spirochaetia</taxon>
        <taxon>Spirochaetales</taxon>
        <taxon>Candidatus Gallitreponema</taxon>
    </lineage>
</organism>
<dbReference type="InterPro" id="IPR003593">
    <property type="entry name" value="AAA+_ATPase"/>
</dbReference>
<feature type="domain" description="ABC transporter" evidence="5">
    <location>
        <begin position="2"/>
        <end position="230"/>
    </location>
</feature>
<dbReference type="InterPro" id="IPR027417">
    <property type="entry name" value="P-loop_NTPase"/>
</dbReference>
<dbReference type="InterPro" id="IPR003439">
    <property type="entry name" value="ABC_transporter-like_ATP-bd"/>
</dbReference>
<dbReference type="PROSITE" id="PS50893">
    <property type="entry name" value="ABC_TRANSPORTER_2"/>
    <property type="match status" value="1"/>
</dbReference>
<evidence type="ECO:0000313" key="7">
    <source>
        <dbReference type="Proteomes" id="UP000823638"/>
    </source>
</evidence>
<reference evidence="6" key="2">
    <citation type="journal article" date="2021" name="PeerJ">
        <title>Extensive microbial diversity within the chicken gut microbiome revealed by metagenomics and culture.</title>
        <authorList>
            <person name="Gilroy R."/>
            <person name="Ravi A."/>
            <person name="Getino M."/>
            <person name="Pursley I."/>
            <person name="Horton D.L."/>
            <person name="Alikhan N.F."/>
            <person name="Baker D."/>
            <person name="Gharbi K."/>
            <person name="Hall N."/>
            <person name="Watson M."/>
            <person name="Adriaenssens E.M."/>
            <person name="Foster-Nyarko E."/>
            <person name="Jarju S."/>
            <person name="Secka A."/>
            <person name="Antonio M."/>
            <person name="Oren A."/>
            <person name="Chaudhuri R.R."/>
            <person name="La Ragione R."/>
            <person name="Hildebrand F."/>
            <person name="Pallen M.J."/>
        </authorList>
    </citation>
    <scope>NUCLEOTIDE SEQUENCE</scope>
    <source>
        <strain evidence="6">10532</strain>
    </source>
</reference>
<dbReference type="EMBL" id="JADIMM010000070">
    <property type="protein sequence ID" value="MBO8457568.1"/>
    <property type="molecule type" value="Genomic_DNA"/>
</dbReference>
<dbReference type="SMART" id="SM00382">
    <property type="entry name" value="AAA"/>
    <property type="match status" value="1"/>
</dbReference>
<reference evidence="6" key="1">
    <citation type="submission" date="2020-10" db="EMBL/GenBank/DDBJ databases">
        <authorList>
            <person name="Gilroy R."/>
        </authorList>
    </citation>
    <scope>NUCLEOTIDE SEQUENCE</scope>
    <source>
        <strain evidence="6">10532</strain>
    </source>
</reference>
<dbReference type="SUPFAM" id="SSF52540">
    <property type="entry name" value="P-loop containing nucleoside triphosphate hydrolases"/>
    <property type="match status" value="1"/>
</dbReference>
<dbReference type="Proteomes" id="UP000823638">
    <property type="component" value="Unassembled WGS sequence"/>
</dbReference>
<sequence>MIEFINIYKSYGDRRVLENISFQLENTGVVGLLGNNGEGKTTLLKLITGFHCPTQGEVKINGFSTCRDLPKALDFLGYLPESSPLYPGLTVRQCLAFSYKIKTGRSDFESSAGNIIRKLNLKDVENTKVELLSHGYRQRTALGMSLVNNPKILVLDEPTNGLDPRQIVETRNLITEYGKDNLVIFSTHNIHEVILSCSRVLILHKGSVIVSGTPEELLERYKKDSLEEVFIECTKN</sequence>
<comment type="caution">
    <text evidence="6">The sequence shown here is derived from an EMBL/GenBank/DDBJ whole genome shotgun (WGS) entry which is preliminary data.</text>
</comment>
<keyword evidence="4 6" id="KW-0067">ATP-binding</keyword>
<evidence type="ECO:0000259" key="5">
    <source>
        <dbReference type="PROSITE" id="PS50893"/>
    </source>
</evidence>
<dbReference type="Pfam" id="PF00005">
    <property type="entry name" value="ABC_tran"/>
    <property type="match status" value="1"/>
</dbReference>
<dbReference type="PANTHER" id="PTHR43335">
    <property type="entry name" value="ABC TRANSPORTER, ATP-BINDING PROTEIN"/>
    <property type="match status" value="1"/>
</dbReference>
<dbReference type="CDD" id="cd03230">
    <property type="entry name" value="ABC_DR_subfamily_A"/>
    <property type="match status" value="1"/>
</dbReference>
<evidence type="ECO:0000256" key="1">
    <source>
        <dbReference type="ARBA" id="ARBA00005417"/>
    </source>
</evidence>
<keyword evidence="2" id="KW-0813">Transport</keyword>
<evidence type="ECO:0000313" key="6">
    <source>
        <dbReference type="EMBL" id="MBO8457568.1"/>
    </source>
</evidence>
<dbReference type="PANTHER" id="PTHR43335:SF4">
    <property type="entry name" value="ABC TRANSPORTER, ATP-BINDING PROTEIN"/>
    <property type="match status" value="1"/>
</dbReference>